<evidence type="ECO:0000256" key="8">
    <source>
        <dbReference type="ARBA" id="ARBA00022989"/>
    </source>
</evidence>
<dbReference type="Pfam" id="PF00528">
    <property type="entry name" value="BPD_transp_1"/>
    <property type="match status" value="1"/>
</dbReference>
<dbReference type="Pfam" id="PF12911">
    <property type="entry name" value="OppC_N"/>
    <property type="match status" value="1"/>
</dbReference>
<dbReference type="RefSeq" id="WP_055672751.1">
    <property type="nucleotide sequence ID" value="NZ_CXWD01000013.1"/>
</dbReference>
<dbReference type="InterPro" id="IPR035906">
    <property type="entry name" value="MetI-like_sf"/>
</dbReference>
<keyword evidence="5 12" id="KW-0812">Transmembrane</keyword>
<evidence type="ECO:0000259" key="13">
    <source>
        <dbReference type="PROSITE" id="PS50928"/>
    </source>
</evidence>
<feature type="transmembrane region" description="Helical" evidence="12">
    <location>
        <begin position="31"/>
        <end position="52"/>
    </location>
</feature>
<organism evidence="14 15">
    <name type="scientific">Roseibium alexandrii</name>
    <dbReference type="NCBI Taxonomy" id="388408"/>
    <lineage>
        <taxon>Bacteria</taxon>
        <taxon>Pseudomonadati</taxon>
        <taxon>Pseudomonadota</taxon>
        <taxon>Alphaproteobacteria</taxon>
        <taxon>Hyphomicrobiales</taxon>
        <taxon>Stappiaceae</taxon>
        <taxon>Roseibium</taxon>
    </lineage>
</organism>
<feature type="transmembrane region" description="Helical" evidence="12">
    <location>
        <begin position="216"/>
        <end position="247"/>
    </location>
</feature>
<keyword evidence="6" id="KW-0571">Peptide transport</keyword>
<evidence type="ECO:0000256" key="3">
    <source>
        <dbReference type="ARBA" id="ARBA00022475"/>
    </source>
</evidence>
<gene>
    <name evidence="14" type="primary">oppC</name>
    <name evidence="14" type="ORF">LAX5112_03335</name>
</gene>
<dbReference type="GO" id="GO:0005886">
    <property type="term" value="C:plasma membrane"/>
    <property type="evidence" value="ECO:0007669"/>
    <property type="project" value="UniProtKB-SubCell"/>
</dbReference>
<dbReference type="GO" id="GO:0055085">
    <property type="term" value="P:transmembrane transport"/>
    <property type="evidence" value="ECO:0007669"/>
    <property type="project" value="InterPro"/>
</dbReference>
<evidence type="ECO:0000313" key="14">
    <source>
        <dbReference type="EMBL" id="CTQ72855.1"/>
    </source>
</evidence>
<dbReference type="Proteomes" id="UP000053235">
    <property type="component" value="Unassembled WGS sequence"/>
</dbReference>
<evidence type="ECO:0000256" key="12">
    <source>
        <dbReference type="RuleBase" id="RU363032"/>
    </source>
</evidence>
<evidence type="ECO:0000313" key="15">
    <source>
        <dbReference type="Proteomes" id="UP000053235"/>
    </source>
</evidence>
<sequence>MSVTTPDTIGVPQRGRSLWDDARDRLLANKAAVASMIVLATIALLSAFGPILSPHDYDTVYRDYVKVPSSLGAYPKPDQVEPAFEALVKRARLNLESYERVGDQVVAEVTSRRAIDPRSTRYIDRSDLFKNAALSDLADDDKRATLTADINYLHFYFGTDANGRDLMTRTFIAGRVSLTIGLLATVVAITIGVLYGATSGYLGGRADQLMMRVVDILYSLPFIFFVIMLVVFFGRNFILMFIAVGAVEWLDMARIVRGQTLTIKRQEFVQAAEAMGVGDGGIVRRHIIPNTLGPVVVYMTLLVPKVILLESFLSFLGLGIQEPMTSWGVLISEGARNLQGSAWMLIFPSIFLTSTLFALNFIGDGLRDALDPKDR</sequence>
<evidence type="ECO:0000256" key="6">
    <source>
        <dbReference type="ARBA" id="ARBA00022856"/>
    </source>
</evidence>
<evidence type="ECO:0000256" key="10">
    <source>
        <dbReference type="ARBA" id="ARBA00024202"/>
    </source>
</evidence>
<dbReference type="OrthoDB" id="9766870at2"/>
<dbReference type="PROSITE" id="PS50928">
    <property type="entry name" value="ABC_TM1"/>
    <property type="match status" value="1"/>
</dbReference>
<dbReference type="InterPro" id="IPR000515">
    <property type="entry name" value="MetI-like"/>
</dbReference>
<keyword evidence="7" id="KW-0653">Protein transport</keyword>
<reference evidence="15" key="1">
    <citation type="submission" date="2015-07" db="EMBL/GenBank/DDBJ databases">
        <authorList>
            <person name="Rodrigo-Torres Lidia"/>
            <person name="Arahal R.David."/>
        </authorList>
    </citation>
    <scope>NUCLEOTIDE SEQUENCE [LARGE SCALE GENOMIC DNA]</scope>
    <source>
        <strain evidence="15">CECT 5112</strain>
    </source>
</reference>
<comment type="subcellular location">
    <subcellularLocation>
        <location evidence="1">Cell inner membrane</location>
        <topology evidence="1">Multi-pass membrane protein</topology>
    </subcellularLocation>
    <subcellularLocation>
        <location evidence="12">Cell membrane</location>
        <topology evidence="12">Multi-pass membrane protein</topology>
    </subcellularLocation>
</comment>
<dbReference type="InterPro" id="IPR025966">
    <property type="entry name" value="OppC_N"/>
</dbReference>
<evidence type="ECO:0000256" key="5">
    <source>
        <dbReference type="ARBA" id="ARBA00022692"/>
    </source>
</evidence>
<keyword evidence="4" id="KW-0997">Cell inner membrane</keyword>
<accession>A0A0M7ACL1</accession>
<dbReference type="Gene3D" id="1.10.3720.10">
    <property type="entry name" value="MetI-like"/>
    <property type="match status" value="1"/>
</dbReference>
<dbReference type="EMBL" id="CXWD01000013">
    <property type="protein sequence ID" value="CTQ72855.1"/>
    <property type="molecule type" value="Genomic_DNA"/>
</dbReference>
<dbReference type="PANTHER" id="PTHR43386">
    <property type="entry name" value="OLIGOPEPTIDE TRANSPORT SYSTEM PERMEASE PROTEIN APPC"/>
    <property type="match status" value="1"/>
</dbReference>
<feature type="domain" description="ABC transmembrane type-1" evidence="13">
    <location>
        <begin position="174"/>
        <end position="363"/>
    </location>
</feature>
<keyword evidence="9 12" id="KW-0472">Membrane</keyword>
<keyword evidence="2 12" id="KW-0813">Transport</keyword>
<protein>
    <recommendedName>
        <fullName evidence="11">Oligopeptide transport system permease protein OppC</fullName>
    </recommendedName>
</protein>
<dbReference type="STRING" id="388408.LAX5112_03335"/>
<dbReference type="AlphaFoldDB" id="A0A0M7ACL1"/>
<dbReference type="GO" id="GO:0015833">
    <property type="term" value="P:peptide transport"/>
    <property type="evidence" value="ECO:0007669"/>
    <property type="project" value="UniProtKB-KW"/>
</dbReference>
<feature type="transmembrane region" description="Helical" evidence="12">
    <location>
        <begin position="176"/>
        <end position="196"/>
    </location>
</feature>
<dbReference type="InterPro" id="IPR050366">
    <property type="entry name" value="BP-dependent_transpt_permease"/>
</dbReference>
<comment type="similarity">
    <text evidence="10">Belongs to the binding-protein-dependent transport system permease family. OppBC subfamily.</text>
</comment>
<proteinExistence type="inferred from homology"/>
<dbReference type="SUPFAM" id="SSF161098">
    <property type="entry name" value="MetI-like"/>
    <property type="match status" value="1"/>
</dbReference>
<dbReference type="PANTHER" id="PTHR43386:SF2">
    <property type="entry name" value="OLIGOPEPTIDE TRANSPORT SYSTEM PERMEASE PROTEIN OPPC"/>
    <property type="match status" value="1"/>
</dbReference>
<evidence type="ECO:0000256" key="2">
    <source>
        <dbReference type="ARBA" id="ARBA00022448"/>
    </source>
</evidence>
<feature type="transmembrane region" description="Helical" evidence="12">
    <location>
        <begin position="340"/>
        <end position="363"/>
    </location>
</feature>
<keyword evidence="8 12" id="KW-1133">Transmembrane helix</keyword>
<evidence type="ECO:0000256" key="9">
    <source>
        <dbReference type="ARBA" id="ARBA00023136"/>
    </source>
</evidence>
<keyword evidence="3" id="KW-1003">Cell membrane</keyword>
<keyword evidence="15" id="KW-1185">Reference proteome</keyword>
<feature type="transmembrane region" description="Helical" evidence="12">
    <location>
        <begin position="295"/>
        <end position="320"/>
    </location>
</feature>
<name>A0A0M7ACL1_9HYPH</name>
<dbReference type="GO" id="GO:0015031">
    <property type="term" value="P:protein transport"/>
    <property type="evidence" value="ECO:0007669"/>
    <property type="project" value="UniProtKB-KW"/>
</dbReference>
<evidence type="ECO:0000256" key="11">
    <source>
        <dbReference type="ARBA" id="ARBA00072251"/>
    </source>
</evidence>
<dbReference type="CDD" id="cd06261">
    <property type="entry name" value="TM_PBP2"/>
    <property type="match status" value="1"/>
</dbReference>
<evidence type="ECO:0000256" key="7">
    <source>
        <dbReference type="ARBA" id="ARBA00022927"/>
    </source>
</evidence>
<evidence type="ECO:0000256" key="1">
    <source>
        <dbReference type="ARBA" id="ARBA00004429"/>
    </source>
</evidence>
<evidence type="ECO:0000256" key="4">
    <source>
        <dbReference type="ARBA" id="ARBA00022519"/>
    </source>
</evidence>